<evidence type="ECO:0000313" key="2">
    <source>
        <dbReference type="RefSeq" id="XP_052737896.1"/>
    </source>
</evidence>
<dbReference type="RefSeq" id="XP_052737897.1">
    <property type="nucleotide sequence ID" value="XM_052881937.1"/>
</dbReference>
<name>A0ABM3LFS2_BICAN</name>
<gene>
    <name evidence="2 3" type="primary">LOC112046721</name>
</gene>
<dbReference type="Proteomes" id="UP001652582">
    <property type="component" value="Chromosome 6"/>
</dbReference>
<sequence>MTAQRKRRLCHAVVDVNESSFINRLQKKGGGFSIRPYIESGETQADPAAAGAVAARAQVPAARGVAVHAAALSDYEGCAQPYDVVSGGK</sequence>
<organism evidence="1 3">
    <name type="scientific">Bicyclus anynana</name>
    <name type="common">Squinting bush brown butterfly</name>
    <dbReference type="NCBI Taxonomy" id="110368"/>
    <lineage>
        <taxon>Eukaryota</taxon>
        <taxon>Metazoa</taxon>
        <taxon>Ecdysozoa</taxon>
        <taxon>Arthropoda</taxon>
        <taxon>Hexapoda</taxon>
        <taxon>Insecta</taxon>
        <taxon>Pterygota</taxon>
        <taxon>Neoptera</taxon>
        <taxon>Endopterygota</taxon>
        <taxon>Lepidoptera</taxon>
        <taxon>Glossata</taxon>
        <taxon>Ditrysia</taxon>
        <taxon>Papilionoidea</taxon>
        <taxon>Nymphalidae</taxon>
        <taxon>Satyrinae</taxon>
        <taxon>Satyrini</taxon>
        <taxon>Mycalesina</taxon>
        <taxon>Bicyclus</taxon>
    </lineage>
</organism>
<dbReference type="GeneID" id="112046721"/>
<protein>
    <submittedName>
        <fullName evidence="2 3">Uncharacterized protein LOC112046721 isoform X2</fullName>
    </submittedName>
</protein>
<accession>A0ABM3LFS2</accession>
<evidence type="ECO:0000313" key="1">
    <source>
        <dbReference type="Proteomes" id="UP001652582"/>
    </source>
</evidence>
<dbReference type="RefSeq" id="XP_052737896.1">
    <property type="nucleotide sequence ID" value="XM_052881936.1"/>
</dbReference>
<reference evidence="2 3" key="1">
    <citation type="submission" date="2025-05" db="UniProtKB">
        <authorList>
            <consortium name="RefSeq"/>
        </authorList>
    </citation>
    <scope>IDENTIFICATION</scope>
</reference>
<evidence type="ECO:0000313" key="3">
    <source>
        <dbReference type="RefSeq" id="XP_052737897.1"/>
    </source>
</evidence>
<keyword evidence="1" id="KW-1185">Reference proteome</keyword>
<proteinExistence type="predicted"/>